<evidence type="ECO:0000256" key="1">
    <source>
        <dbReference type="ARBA" id="ARBA00004418"/>
    </source>
</evidence>
<evidence type="ECO:0000313" key="7">
    <source>
        <dbReference type="Proteomes" id="UP000248021"/>
    </source>
</evidence>
<keyword evidence="3 4" id="KW-0732">Signal</keyword>
<dbReference type="GO" id="GO:0043190">
    <property type="term" value="C:ATP-binding cassette (ABC) transporter complex"/>
    <property type="evidence" value="ECO:0007669"/>
    <property type="project" value="InterPro"/>
</dbReference>
<dbReference type="Gene3D" id="3.10.105.10">
    <property type="entry name" value="Dipeptide-binding Protein, Domain 3"/>
    <property type="match status" value="1"/>
</dbReference>
<evidence type="ECO:0000259" key="5">
    <source>
        <dbReference type="Pfam" id="PF00496"/>
    </source>
</evidence>
<feature type="chain" id="PRO_5016058253" evidence="4">
    <location>
        <begin position="27"/>
        <end position="529"/>
    </location>
</feature>
<feature type="domain" description="Solute-binding protein family 5" evidence="5">
    <location>
        <begin position="75"/>
        <end position="436"/>
    </location>
</feature>
<dbReference type="GO" id="GO:0030288">
    <property type="term" value="C:outer membrane-bounded periplasmic space"/>
    <property type="evidence" value="ECO:0007669"/>
    <property type="project" value="UniProtKB-ARBA"/>
</dbReference>
<dbReference type="SUPFAM" id="SSF53850">
    <property type="entry name" value="Periplasmic binding protein-like II"/>
    <property type="match status" value="1"/>
</dbReference>
<organism evidence="6 7">
    <name type="scientific">Chelatococcus asaccharovorans</name>
    <dbReference type="NCBI Taxonomy" id="28210"/>
    <lineage>
        <taxon>Bacteria</taxon>
        <taxon>Pseudomonadati</taxon>
        <taxon>Pseudomonadota</taxon>
        <taxon>Alphaproteobacteria</taxon>
        <taxon>Hyphomicrobiales</taxon>
        <taxon>Chelatococcaceae</taxon>
        <taxon>Chelatococcus</taxon>
    </lineage>
</organism>
<dbReference type="Pfam" id="PF00496">
    <property type="entry name" value="SBP_bac_5"/>
    <property type="match status" value="1"/>
</dbReference>
<feature type="signal peptide" evidence="4">
    <location>
        <begin position="1"/>
        <end position="26"/>
    </location>
</feature>
<dbReference type="GO" id="GO:0015833">
    <property type="term" value="P:peptide transport"/>
    <property type="evidence" value="ECO:0007669"/>
    <property type="project" value="TreeGrafter"/>
</dbReference>
<name>A0A2V3TZX1_9HYPH</name>
<evidence type="ECO:0000256" key="3">
    <source>
        <dbReference type="ARBA" id="ARBA00022729"/>
    </source>
</evidence>
<reference evidence="6 7" key="1">
    <citation type="submission" date="2018-05" db="EMBL/GenBank/DDBJ databases">
        <title>Genomic Encyclopedia of Type Strains, Phase IV (KMG-IV): sequencing the most valuable type-strain genomes for metagenomic binning, comparative biology and taxonomic classification.</title>
        <authorList>
            <person name="Goeker M."/>
        </authorList>
    </citation>
    <scope>NUCLEOTIDE SEQUENCE [LARGE SCALE GENOMIC DNA]</scope>
    <source>
        <strain evidence="6 7">DSM 6462</strain>
    </source>
</reference>
<dbReference type="OrthoDB" id="9803988at2"/>
<evidence type="ECO:0000256" key="2">
    <source>
        <dbReference type="ARBA" id="ARBA00005695"/>
    </source>
</evidence>
<dbReference type="CDD" id="cd08502">
    <property type="entry name" value="PBP2_NikA_DppA_OppA_like_16"/>
    <property type="match status" value="1"/>
</dbReference>
<dbReference type="Gene3D" id="3.40.190.10">
    <property type="entry name" value="Periplasmic binding protein-like II"/>
    <property type="match status" value="1"/>
</dbReference>
<proteinExistence type="inferred from homology"/>
<sequence length="529" mass="57910">MKRRTFLSLGSAAVAGSAFGARTVFAQTKPAKVLRFVPLADLASIDPIVSTAVATRNHAYLIYEGLYGLDANLAPQPQMAEGHLVDDDGKRLTFKLRSGLVFHNGEPVRAADVVASLKRWMKRVPHGITLADRTESLEAPDDRTVVLRLKQPFPAALWLIAKATPSTMPEYLANTDPSQSIKEAIGSGAFRFAPGEYIPGGRAVYERNDRYQPRQEPASYTAGGRQALVDRIEWRSIPDVSTATSALITGEVDWIDQVLPDVLPLLKTSADVSVDRLDQYGLIGELIFNHLQGPTANPAIRRAILAAVDQTSVMRLTMGDDNLWKAPIGCFTPGTPSANDAAMDVLGTPPKSKAEIQAMLKEAGYNNERLVGLHASDHPFYGPMMQVVAARLTEVGFNVDDVTMDLNTVYQRRLSKEPLDKGGWSMFITAGNGFLDFSDPASPNILRGIGEKGFYGWPTNAKLESLRNRWLASGDLAEQKQIAADMQREALTTGHWAPLGQYFQYSAWRNELKGMNKSPVPLFWGVSKG</sequence>
<dbReference type="EMBL" id="QJJK01000010">
    <property type="protein sequence ID" value="PXW55300.1"/>
    <property type="molecule type" value="Genomic_DNA"/>
</dbReference>
<dbReference type="PANTHER" id="PTHR30290">
    <property type="entry name" value="PERIPLASMIC BINDING COMPONENT OF ABC TRANSPORTER"/>
    <property type="match status" value="1"/>
</dbReference>
<dbReference type="PIRSF" id="PIRSF002741">
    <property type="entry name" value="MppA"/>
    <property type="match status" value="1"/>
</dbReference>
<dbReference type="GO" id="GO:1904680">
    <property type="term" value="F:peptide transmembrane transporter activity"/>
    <property type="evidence" value="ECO:0007669"/>
    <property type="project" value="TreeGrafter"/>
</dbReference>
<comment type="caution">
    <text evidence="6">The sequence shown here is derived from an EMBL/GenBank/DDBJ whole genome shotgun (WGS) entry which is preliminary data.</text>
</comment>
<accession>A0A2V3TZX1</accession>
<evidence type="ECO:0000256" key="4">
    <source>
        <dbReference type="SAM" id="SignalP"/>
    </source>
</evidence>
<dbReference type="InterPro" id="IPR039424">
    <property type="entry name" value="SBP_5"/>
</dbReference>
<keyword evidence="7" id="KW-1185">Reference proteome</keyword>
<dbReference type="RefSeq" id="WP_110376888.1">
    <property type="nucleotide sequence ID" value="NZ_JAHBRY010000003.1"/>
</dbReference>
<evidence type="ECO:0000313" key="6">
    <source>
        <dbReference type="EMBL" id="PXW55300.1"/>
    </source>
</evidence>
<dbReference type="InterPro" id="IPR000914">
    <property type="entry name" value="SBP_5_dom"/>
</dbReference>
<dbReference type="InterPro" id="IPR030678">
    <property type="entry name" value="Peptide/Ni-bd"/>
</dbReference>
<gene>
    <name evidence="6" type="ORF">C7450_110239</name>
</gene>
<dbReference type="PANTHER" id="PTHR30290:SF38">
    <property type="entry name" value="D,D-DIPEPTIDE-BINDING PERIPLASMIC PROTEIN DDPA-RELATED"/>
    <property type="match status" value="1"/>
</dbReference>
<dbReference type="Proteomes" id="UP000248021">
    <property type="component" value="Unassembled WGS sequence"/>
</dbReference>
<dbReference type="AlphaFoldDB" id="A0A2V3TZX1"/>
<protein>
    <submittedName>
        <fullName evidence="6">Peptide/nickel transport system substrate-binding protein</fullName>
    </submittedName>
</protein>
<comment type="similarity">
    <text evidence="2">Belongs to the bacterial solute-binding protein 5 family.</text>
</comment>
<comment type="subcellular location">
    <subcellularLocation>
        <location evidence="1">Periplasm</location>
    </subcellularLocation>
</comment>